<name>A0ABR7TNG0_9BACT</name>
<proteinExistence type="predicted"/>
<accession>A0ABR7TNG0</accession>
<comment type="caution">
    <text evidence="1">The sequence shown here is derived from an EMBL/GenBank/DDBJ whole genome shotgun (WGS) entry which is preliminary data.</text>
</comment>
<dbReference type="EMBL" id="JACVFC010000001">
    <property type="protein sequence ID" value="MBC9931046.1"/>
    <property type="molecule type" value="Genomic_DNA"/>
</dbReference>
<gene>
    <name evidence="1" type="ORF">ICL07_11710</name>
</gene>
<evidence type="ECO:0000313" key="1">
    <source>
        <dbReference type="EMBL" id="MBC9931046.1"/>
    </source>
</evidence>
<reference evidence="1 2" key="1">
    <citation type="submission" date="2020-09" db="EMBL/GenBank/DDBJ databases">
        <title>Genome sequences of type strains of Chitinophaga qingshengii and Chitinophaga varians.</title>
        <authorList>
            <person name="Kittiwongwattana C."/>
        </authorList>
    </citation>
    <scope>NUCLEOTIDE SEQUENCE [LARGE SCALE GENOMIC DNA]</scope>
    <source>
        <strain evidence="1 2">JCM 30026</strain>
    </source>
</reference>
<organism evidence="1 2">
    <name type="scientific">Chitinophaga qingshengii</name>
    <dbReference type="NCBI Taxonomy" id="1569794"/>
    <lineage>
        <taxon>Bacteria</taxon>
        <taxon>Pseudomonadati</taxon>
        <taxon>Bacteroidota</taxon>
        <taxon>Chitinophagia</taxon>
        <taxon>Chitinophagales</taxon>
        <taxon>Chitinophagaceae</taxon>
        <taxon>Chitinophaga</taxon>
    </lineage>
</organism>
<keyword evidence="2" id="KW-1185">Reference proteome</keyword>
<sequence>MIHLYTSRAKFDKRDGAWSQYIEWSRLTQLTELVSLDTGLNEVLVEADRHSDEYWQEIVLEGCYPTGFFRTLDYVLKHTNHPGDFNLLTVVIEPAYDCSFVPLDGYEFLGYDLLDQYYDTSALSNCGGFDETFLPEDLNNVGLIDNYEKAYTIKKKLRENNPGEDHADTNVIAIWRSNKPRQVIE</sequence>
<protein>
    <submittedName>
        <fullName evidence="1">Uncharacterized protein</fullName>
    </submittedName>
</protein>
<evidence type="ECO:0000313" key="2">
    <source>
        <dbReference type="Proteomes" id="UP000659124"/>
    </source>
</evidence>
<dbReference type="RefSeq" id="WP_188088082.1">
    <property type="nucleotide sequence ID" value="NZ_JACVFC010000001.1"/>
</dbReference>
<dbReference type="Proteomes" id="UP000659124">
    <property type="component" value="Unassembled WGS sequence"/>
</dbReference>